<organism evidence="2 3">
    <name type="scientific">candidate division MSBL1 archaeon SCGC-AAA261C02</name>
    <dbReference type="NCBI Taxonomy" id="1698272"/>
    <lineage>
        <taxon>Archaea</taxon>
        <taxon>Methanobacteriati</taxon>
        <taxon>Methanobacteriota</taxon>
        <taxon>candidate division MSBL1</taxon>
    </lineage>
</organism>
<keyword evidence="3" id="KW-1185">Reference proteome</keyword>
<dbReference type="InterPro" id="IPR002791">
    <property type="entry name" value="ARMT1-like_metal-bd"/>
</dbReference>
<accession>A0A133UZM3</accession>
<dbReference type="InterPro" id="IPR036075">
    <property type="entry name" value="ARMT-1-like_metal-bd_sf"/>
</dbReference>
<gene>
    <name evidence="2" type="ORF">AKJ42_02880</name>
</gene>
<sequence length="212" mass="23560">MKLHLDCIPCLMKVAAEQVELATDDQELQFKALAEFSEFLKSNLSAEVVPPYLGTERSRIVRKVTSNPDPYLDLKRKSNEIAAELKPLAERLVNEAQDEGERLKRALKIAAVGNSMEFGVSGHVFDPAEFQSEFEELFEGGLGVDDSDKVISKILSGEEILYLTDNCGEVILDQVLMREIREVGDALFIGVKSSPVQEDITLERAKDSKRGS</sequence>
<dbReference type="Pfam" id="PF01937">
    <property type="entry name" value="ARMT1-like_dom"/>
    <property type="match status" value="1"/>
</dbReference>
<dbReference type="Proteomes" id="UP000070520">
    <property type="component" value="Unassembled WGS sequence"/>
</dbReference>
<dbReference type="Gene3D" id="3.40.50.10880">
    <property type="entry name" value="Uncharacterised protein PF01937, DUF89, domain 3"/>
    <property type="match status" value="1"/>
</dbReference>
<dbReference type="Gene3D" id="1.10.285.20">
    <property type="entry name" value="Uncharacterised protein PF01937, DUF89, domain 2"/>
    <property type="match status" value="1"/>
</dbReference>
<feature type="domain" description="Damage-control phosphatase ARMT1-like metal-binding" evidence="1">
    <location>
        <begin position="5"/>
        <end position="206"/>
    </location>
</feature>
<protein>
    <recommendedName>
        <fullName evidence="1">Damage-control phosphatase ARMT1-like metal-binding domain-containing protein</fullName>
    </recommendedName>
</protein>
<proteinExistence type="predicted"/>
<evidence type="ECO:0000313" key="2">
    <source>
        <dbReference type="EMBL" id="KXA99619.1"/>
    </source>
</evidence>
<evidence type="ECO:0000259" key="1">
    <source>
        <dbReference type="Pfam" id="PF01937"/>
    </source>
</evidence>
<reference evidence="2 3" key="1">
    <citation type="journal article" date="2016" name="Sci. Rep.">
        <title>Metabolic traits of an uncultured archaeal lineage -MSBL1- from brine pools of the Red Sea.</title>
        <authorList>
            <person name="Mwirichia R."/>
            <person name="Alam I."/>
            <person name="Rashid M."/>
            <person name="Vinu M."/>
            <person name="Ba-Alawi W."/>
            <person name="Anthony Kamau A."/>
            <person name="Kamanda Ngugi D."/>
            <person name="Goker M."/>
            <person name="Klenk H.P."/>
            <person name="Bajic V."/>
            <person name="Stingl U."/>
        </authorList>
    </citation>
    <scope>NUCLEOTIDE SEQUENCE [LARGE SCALE GENOMIC DNA]</scope>
    <source>
        <strain evidence="2">SCGC-AAA261C02</strain>
    </source>
</reference>
<dbReference type="EMBL" id="LHXW01000033">
    <property type="protein sequence ID" value="KXA99619.1"/>
    <property type="molecule type" value="Genomic_DNA"/>
</dbReference>
<dbReference type="SUPFAM" id="SSF111321">
    <property type="entry name" value="AF1104-like"/>
    <property type="match status" value="1"/>
</dbReference>
<name>A0A133UZM3_9EURY</name>
<dbReference type="AlphaFoldDB" id="A0A133UZM3"/>
<comment type="caution">
    <text evidence="2">The sequence shown here is derived from an EMBL/GenBank/DDBJ whole genome shotgun (WGS) entry which is preliminary data.</text>
</comment>
<dbReference type="Gene3D" id="1.10.8.380">
    <property type="entry name" value="Uncharacterised protein PF01937, DUF89, domain 1"/>
    <property type="match status" value="1"/>
</dbReference>
<evidence type="ECO:0000313" key="3">
    <source>
        <dbReference type="Proteomes" id="UP000070520"/>
    </source>
</evidence>